<dbReference type="WBParaSite" id="OFLC_0000537401-mRNA-1">
    <property type="protein sequence ID" value="OFLC_0000537401-mRNA-1"/>
    <property type="gene ID" value="OFLC_0000537401"/>
</dbReference>
<protein>
    <submittedName>
        <fullName evidence="3">V-SNARE coiled-coil homology domain-containing protein</fullName>
    </submittedName>
</protein>
<sequence>MITPSEIQKFTVCSESANQVQESAGDLFVPIDMPEPPKNSFLKEMSTLFVSQKESFDLDTIFLDKNPNSVPGSSMRSIAKTIPGPLSMEQASARAALHERGEKLNVAVEATERLKENAVTLSQRTGKLVEKYEKKKWYNF</sequence>
<name>A0A183HD13_9BILA</name>
<dbReference type="PANTHER" id="PTHR10241">
    <property type="entry name" value="LETHAL 2 GIANT LARVAE PROTEIN"/>
    <property type="match status" value="1"/>
</dbReference>
<keyword evidence="2" id="KW-1185">Reference proteome</keyword>
<evidence type="ECO:0000313" key="1">
    <source>
        <dbReference type="EMBL" id="VDO42935.1"/>
    </source>
</evidence>
<dbReference type="STRING" id="387005.A0A183HD13"/>
<evidence type="ECO:0000313" key="3">
    <source>
        <dbReference type="WBParaSite" id="OFLC_0000537401-mRNA-1"/>
    </source>
</evidence>
<evidence type="ECO:0000313" key="2">
    <source>
        <dbReference type="Proteomes" id="UP000267606"/>
    </source>
</evidence>
<dbReference type="GO" id="GO:0045159">
    <property type="term" value="F:myosin II binding"/>
    <property type="evidence" value="ECO:0007669"/>
    <property type="project" value="TreeGrafter"/>
</dbReference>
<dbReference type="GO" id="GO:0006887">
    <property type="term" value="P:exocytosis"/>
    <property type="evidence" value="ECO:0007669"/>
    <property type="project" value="TreeGrafter"/>
</dbReference>
<dbReference type="GO" id="GO:0005096">
    <property type="term" value="F:GTPase activator activity"/>
    <property type="evidence" value="ECO:0007669"/>
    <property type="project" value="TreeGrafter"/>
</dbReference>
<reference evidence="1 2" key="2">
    <citation type="submission" date="2018-11" db="EMBL/GenBank/DDBJ databases">
        <authorList>
            <consortium name="Pathogen Informatics"/>
        </authorList>
    </citation>
    <scope>NUCLEOTIDE SEQUENCE [LARGE SCALE GENOMIC DNA]</scope>
</reference>
<dbReference type="PANTHER" id="PTHR10241:SF25">
    <property type="entry name" value="TOMOSYN, ISOFORM C"/>
    <property type="match status" value="1"/>
</dbReference>
<dbReference type="GO" id="GO:0019905">
    <property type="term" value="F:syntaxin binding"/>
    <property type="evidence" value="ECO:0007669"/>
    <property type="project" value="TreeGrafter"/>
</dbReference>
<dbReference type="Proteomes" id="UP000267606">
    <property type="component" value="Unassembled WGS sequence"/>
</dbReference>
<dbReference type="GO" id="GO:0005886">
    <property type="term" value="C:plasma membrane"/>
    <property type="evidence" value="ECO:0007669"/>
    <property type="project" value="TreeGrafter"/>
</dbReference>
<dbReference type="GO" id="GO:0031201">
    <property type="term" value="C:SNARE complex"/>
    <property type="evidence" value="ECO:0007669"/>
    <property type="project" value="TreeGrafter"/>
</dbReference>
<accession>A0A183HD13</accession>
<dbReference type="GO" id="GO:0006893">
    <property type="term" value="P:Golgi to plasma membrane transport"/>
    <property type="evidence" value="ECO:0007669"/>
    <property type="project" value="TreeGrafter"/>
</dbReference>
<reference evidence="3" key="1">
    <citation type="submission" date="2016-06" db="UniProtKB">
        <authorList>
            <consortium name="WormBaseParasite"/>
        </authorList>
    </citation>
    <scope>IDENTIFICATION</scope>
</reference>
<gene>
    <name evidence="1" type="ORF">OFLC_LOCUS5374</name>
</gene>
<proteinExistence type="predicted"/>
<dbReference type="AlphaFoldDB" id="A0A183HD13"/>
<organism evidence="3">
    <name type="scientific">Onchocerca flexuosa</name>
    <dbReference type="NCBI Taxonomy" id="387005"/>
    <lineage>
        <taxon>Eukaryota</taxon>
        <taxon>Metazoa</taxon>
        <taxon>Ecdysozoa</taxon>
        <taxon>Nematoda</taxon>
        <taxon>Chromadorea</taxon>
        <taxon>Rhabditida</taxon>
        <taxon>Spirurina</taxon>
        <taxon>Spiruromorpha</taxon>
        <taxon>Filarioidea</taxon>
        <taxon>Onchocercidae</taxon>
        <taxon>Onchocerca</taxon>
    </lineage>
</organism>
<dbReference type="CDD" id="cd15873">
    <property type="entry name" value="R-SNARE_STXBP5_6"/>
    <property type="match status" value="1"/>
</dbReference>
<dbReference type="Gene3D" id="1.20.5.110">
    <property type="match status" value="1"/>
</dbReference>
<dbReference type="EMBL" id="UZAJ01004580">
    <property type="protein sequence ID" value="VDO42935.1"/>
    <property type="molecule type" value="Genomic_DNA"/>
</dbReference>